<dbReference type="PANTHER" id="PTHR21716:SF62">
    <property type="entry name" value="TRANSPORT PROTEIN YDBI-RELATED"/>
    <property type="match status" value="1"/>
</dbReference>
<feature type="transmembrane region" description="Helical" evidence="7">
    <location>
        <begin position="220"/>
        <end position="238"/>
    </location>
</feature>
<comment type="caution">
    <text evidence="8">The sequence shown here is derived from an EMBL/GenBank/DDBJ whole genome shotgun (WGS) entry which is preliminary data.</text>
</comment>
<dbReference type="RefSeq" id="WP_190476321.1">
    <property type="nucleotide sequence ID" value="NZ_JACJSG010000035.1"/>
</dbReference>
<dbReference type="EMBL" id="JACJSG010000035">
    <property type="protein sequence ID" value="MBD2503467.1"/>
    <property type="molecule type" value="Genomic_DNA"/>
</dbReference>
<evidence type="ECO:0000256" key="2">
    <source>
        <dbReference type="ARBA" id="ARBA00009773"/>
    </source>
</evidence>
<gene>
    <name evidence="8" type="ORF">H6G83_23155</name>
</gene>
<evidence type="ECO:0000313" key="8">
    <source>
        <dbReference type="EMBL" id="MBD2503467.1"/>
    </source>
</evidence>
<evidence type="ECO:0000256" key="6">
    <source>
        <dbReference type="SAM" id="MobiDB-lite"/>
    </source>
</evidence>
<evidence type="ECO:0000313" key="9">
    <source>
        <dbReference type="Proteomes" id="UP000661112"/>
    </source>
</evidence>
<keyword evidence="9" id="KW-1185">Reference proteome</keyword>
<reference evidence="8 9" key="1">
    <citation type="journal article" date="2020" name="ISME J.">
        <title>Comparative genomics reveals insights into cyanobacterial evolution and habitat adaptation.</title>
        <authorList>
            <person name="Chen M.Y."/>
            <person name="Teng W.K."/>
            <person name="Zhao L."/>
            <person name="Hu C.X."/>
            <person name="Zhou Y.K."/>
            <person name="Han B.P."/>
            <person name="Song L.R."/>
            <person name="Shu W.S."/>
        </authorList>
    </citation>
    <scope>NUCLEOTIDE SEQUENCE [LARGE SCALE GENOMIC DNA]</scope>
    <source>
        <strain evidence="8 9">FACHB-119</strain>
    </source>
</reference>
<name>A0ABR8DB90_9NOST</name>
<feature type="transmembrane region" description="Helical" evidence="7">
    <location>
        <begin position="193"/>
        <end position="214"/>
    </location>
</feature>
<evidence type="ECO:0000256" key="7">
    <source>
        <dbReference type="SAM" id="Phobius"/>
    </source>
</evidence>
<comment type="subcellular location">
    <subcellularLocation>
        <location evidence="1">Membrane</location>
        <topology evidence="1">Multi-pass membrane protein</topology>
    </subcellularLocation>
</comment>
<dbReference type="Pfam" id="PF01594">
    <property type="entry name" value="AI-2E_transport"/>
    <property type="match status" value="1"/>
</dbReference>
<proteinExistence type="inferred from homology"/>
<feature type="region of interest" description="Disordered" evidence="6">
    <location>
        <begin position="355"/>
        <end position="378"/>
    </location>
</feature>
<evidence type="ECO:0000256" key="4">
    <source>
        <dbReference type="ARBA" id="ARBA00022989"/>
    </source>
</evidence>
<organism evidence="8 9">
    <name type="scientific">Anabaena azotica FACHB-119</name>
    <dbReference type="NCBI Taxonomy" id="947527"/>
    <lineage>
        <taxon>Bacteria</taxon>
        <taxon>Bacillati</taxon>
        <taxon>Cyanobacteriota</taxon>
        <taxon>Cyanophyceae</taxon>
        <taxon>Nostocales</taxon>
        <taxon>Nostocaceae</taxon>
        <taxon>Anabaena</taxon>
        <taxon>Anabaena azotica</taxon>
    </lineage>
</organism>
<evidence type="ECO:0000256" key="1">
    <source>
        <dbReference type="ARBA" id="ARBA00004141"/>
    </source>
</evidence>
<keyword evidence="3 7" id="KW-0812">Transmembrane</keyword>
<feature type="transmembrane region" description="Helical" evidence="7">
    <location>
        <begin position="250"/>
        <end position="272"/>
    </location>
</feature>
<sequence>MNLGQWIGLIALVLSLYVLWQIREVLLLMFAAVVLAATLNRLAKVFQRYGMKRGFAVLLAVAIFFIGVIGFFWLIVPPFAQQFNELTYRVPLGFERFNTWLDELRTRIPQQLVTYIPDINSLIQQAQPFINRVLGSSFAFVSGSLEVLVKVLLVLVLTGMLLANPIAYRKVFVRLFPSFYRRRVDGILDKCEVSLGGWVTGAFIAMGVVGLMSVVGLSFLGVKAALALGVLAGFLNLIPNLGPTMSVVPAMAIALLDSPLKSVLVLALYFFIQQAESNFITPYVMAQQVSLLPAVTLISQLFFVTFFGFLGLFLALPLTVVAKIWVQEVLIKDILDQWGHEHPNESELVIVSDHSQADDPWDDDSHHDSSDDTVVQED</sequence>
<keyword evidence="5 7" id="KW-0472">Membrane</keyword>
<evidence type="ECO:0000256" key="5">
    <source>
        <dbReference type="ARBA" id="ARBA00023136"/>
    </source>
</evidence>
<keyword evidence="4 7" id="KW-1133">Transmembrane helix</keyword>
<feature type="transmembrane region" description="Helical" evidence="7">
    <location>
        <begin position="55"/>
        <end position="76"/>
    </location>
</feature>
<protein>
    <submittedName>
        <fullName evidence="8">AI-2E family transporter</fullName>
    </submittedName>
</protein>
<feature type="transmembrane region" description="Helical" evidence="7">
    <location>
        <begin position="147"/>
        <end position="172"/>
    </location>
</feature>
<dbReference type="PANTHER" id="PTHR21716">
    <property type="entry name" value="TRANSMEMBRANE PROTEIN"/>
    <property type="match status" value="1"/>
</dbReference>
<dbReference type="InterPro" id="IPR002549">
    <property type="entry name" value="AI-2E-like"/>
</dbReference>
<feature type="transmembrane region" description="Helical" evidence="7">
    <location>
        <begin position="25"/>
        <end position="43"/>
    </location>
</feature>
<dbReference type="Proteomes" id="UP000661112">
    <property type="component" value="Unassembled WGS sequence"/>
</dbReference>
<feature type="transmembrane region" description="Helical" evidence="7">
    <location>
        <begin position="292"/>
        <end position="316"/>
    </location>
</feature>
<comment type="similarity">
    <text evidence="2">Belongs to the autoinducer-2 exporter (AI-2E) (TC 2.A.86) family.</text>
</comment>
<evidence type="ECO:0000256" key="3">
    <source>
        <dbReference type="ARBA" id="ARBA00022692"/>
    </source>
</evidence>
<accession>A0ABR8DB90</accession>